<dbReference type="RefSeq" id="WP_318781705.1">
    <property type="nucleotide sequence ID" value="NZ_BAAASY010000057.1"/>
</dbReference>
<dbReference type="EMBL" id="JADBEF010000001">
    <property type="protein sequence ID" value="MBE1559813.1"/>
    <property type="molecule type" value="Genomic_DNA"/>
</dbReference>
<dbReference type="Pfam" id="PF13700">
    <property type="entry name" value="DUF4158"/>
    <property type="match status" value="1"/>
</dbReference>
<evidence type="ECO:0000313" key="4">
    <source>
        <dbReference type="Proteomes" id="UP000661607"/>
    </source>
</evidence>
<name>A0ABR9KDN0_9ACTN</name>
<gene>
    <name evidence="3" type="ORF">H4W81_002592</name>
</gene>
<dbReference type="Proteomes" id="UP000661607">
    <property type="component" value="Unassembled WGS sequence"/>
</dbReference>
<accession>A0ABR9KDN0</accession>
<evidence type="ECO:0000256" key="1">
    <source>
        <dbReference type="SAM" id="MobiDB-lite"/>
    </source>
</evidence>
<protein>
    <recommendedName>
        <fullName evidence="2">DUF4158 domain-containing protein</fullName>
    </recommendedName>
</protein>
<reference evidence="3 4" key="1">
    <citation type="submission" date="2020-10" db="EMBL/GenBank/DDBJ databases">
        <title>Sequencing the genomes of 1000 actinobacteria strains.</title>
        <authorList>
            <person name="Klenk H.-P."/>
        </authorList>
    </citation>
    <scope>NUCLEOTIDE SEQUENCE [LARGE SCALE GENOMIC DNA]</scope>
    <source>
        <strain evidence="3 4">DSM 43748</strain>
    </source>
</reference>
<organism evidence="3 4">
    <name type="scientific">Nonomuraea africana</name>
    <dbReference type="NCBI Taxonomy" id="46171"/>
    <lineage>
        <taxon>Bacteria</taxon>
        <taxon>Bacillati</taxon>
        <taxon>Actinomycetota</taxon>
        <taxon>Actinomycetes</taxon>
        <taxon>Streptosporangiales</taxon>
        <taxon>Streptosporangiaceae</taxon>
        <taxon>Nonomuraea</taxon>
    </lineage>
</organism>
<feature type="region of interest" description="Disordered" evidence="1">
    <location>
        <begin position="336"/>
        <end position="356"/>
    </location>
</feature>
<comment type="caution">
    <text evidence="3">The sequence shown here is derived from an EMBL/GenBank/DDBJ whole genome shotgun (WGS) entry which is preliminary data.</text>
</comment>
<evidence type="ECO:0000313" key="3">
    <source>
        <dbReference type="EMBL" id="MBE1559813.1"/>
    </source>
</evidence>
<keyword evidence="4" id="KW-1185">Reference proteome</keyword>
<dbReference type="InterPro" id="IPR025296">
    <property type="entry name" value="DUF4158"/>
</dbReference>
<sequence>MTSIDRTAYPRFGRVVSARELAEVFTPTDAEVEWARSRTQDEHHLLALAVWLKSYQRLGYFPKIADVPPIVVAHIRGALRLADEVELQRAAPMTASRHRAFVRERLKVTYEPARVRRIAEGAIRKEAQSKDNPADLINVALEELVRERCELPGYTTLDSMASAIRTEVNTGMFTLVAGRLDWAAQTRLARLLVVDPVSRRSEFDRLKDVAKAASLGKFKQRLALLADIDAIGPTQEWLEGIPPGKIAHFAGEARVTDAADMRKVGQAKQLTLLACFAQTVATGVRDDVVTMFCKRMAAIHKKGRDHLELLREAHRSESERLLGVLGEVLSVVREATGSGPDSMAERQRPTRGWPSGQGGWCSRLWNRPVGWTRWRLRTRPCRPITATTICRCWTSTTAPTVQRCSRWWRRSSWNPPAPIAACWKQCCSCARCAGRRRRWCLSGWRSSSRARMASRSR</sequence>
<proteinExistence type="predicted"/>
<feature type="domain" description="DUF4158" evidence="2">
    <location>
        <begin position="1"/>
        <end position="163"/>
    </location>
</feature>
<evidence type="ECO:0000259" key="2">
    <source>
        <dbReference type="Pfam" id="PF13700"/>
    </source>
</evidence>